<dbReference type="InterPro" id="IPR004156">
    <property type="entry name" value="OATP"/>
</dbReference>
<dbReference type="AlphaFoldDB" id="A0ABD6EME4"/>
<keyword evidence="2" id="KW-0472">Membrane</keyword>
<dbReference type="Proteomes" id="UP001608902">
    <property type="component" value="Unassembled WGS sequence"/>
</dbReference>
<dbReference type="Pfam" id="PF03137">
    <property type="entry name" value="OATP"/>
    <property type="match status" value="1"/>
</dbReference>
<protein>
    <recommendedName>
        <fullName evidence="5">Solute carrier organic anion transporter family member</fullName>
    </recommendedName>
</protein>
<feature type="transmembrane region" description="Helical" evidence="2">
    <location>
        <begin position="317"/>
        <end position="343"/>
    </location>
</feature>
<keyword evidence="2" id="KW-0812">Transmembrane</keyword>
<dbReference type="InterPro" id="IPR036259">
    <property type="entry name" value="MFS_trans_sf"/>
</dbReference>
<gene>
    <name evidence="3" type="ORF">AB6A40_007834</name>
</gene>
<evidence type="ECO:0008006" key="5">
    <source>
        <dbReference type="Google" id="ProtNLM"/>
    </source>
</evidence>
<keyword evidence="1" id="KW-1015">Disulfide bond</keyword>
<evidence type="ECO:0000256" key="2">
    <source>
        <dbReference type="SAM" id="Phobius"/>
    </source>
</evidence>
<keyword evidence="4" id="KW-1185">Reference proteome</keyword>
<organism evidence="3 4">
    <name type="scientific">Gnathostoma spinigerum</name>
    <dbReference type="NCBI Taxonomy" id="75299"/>
    <lineage>
        <taxon>Eukaryota</taxon>
        <taxon>Metazoa</taxon>
        <taxon>Ecdysozoa</taxon>
        <taxon>Nematoda</taxon>
        <taxon>Chromadorea</taxon>
        <taxon>Rhabditida</taxon>
        <taxon>Spirurina</taxon>
        <taxon>Gnathostomatomorpha</taxon>
        <taxon>Gnathostomatoidea</taxon>
        <taxon>Gnathostomatidae</taxon>
        <taxon>Gnathostoma</taxon>
    </lineage>
</organism>
<sequence length="372" mass="41828">MYAMGPVFGFALSAGLTRIYSTITDPPSNIDINSNEWVGAWWLGYIICGILYLLCAFPLFLFPKTLLSNERDSEYVELQRLRHGGNLNYSIRRHHEVHLRLSRQQEEQESPSAFQRLKNACRGFSFMASELIQNPVFVLAVIAWTFGSYLAGGYTTYLPKYVETQYGRSASIADIYAGIISVGSVAVSTAIGGYLLTRFNFSPRRAALCLMACWSAITITYLLGMLVGCDEPAVNELIMDHNIGRLRFQGISTCNFECHCDAVSEFNPVHYRNTNYYSPCHAGCMQYDEVLRKWSTCYCTPSGSVENGLKLKECNQIYAYVAIMFVGLFCGNLFFMANMMIVLRSVYDEQKVMALSFASCITNVLGRHSAHL</sequence>
<evidence type="ECO:0000313" key="4">
    <source>
        <dbReference type="Proteomes" id="UP001608902"/>
    </source>
</evidence>
<feature type="transmembrane region" description="Helical" evidence="2">
    <location>
        <begin position="208"/>
        <end position="227"/>
    </location>
</feature>
<feature type="transmembrane region" description="Helical" evidence="2">
    <location>
        <begin position="175"/>
        <end position="196"/>
    </location>
</feature>
<dbReference type="Gene3D" id="1.20.1250.20">
    <property type="entry name" value="MFS general substrate transporter like domains"/>
    <property type="match status" value="1"/>
</dbReference>
<feature type="transmembrane region" description="Helical" evidence="2">
    <location>
        <begin position="40"/>
        <end position="62"/>
    </location>
</feature>
<dbReference type="EMBL" id="JBGFUD010006645">
    <property type="protein sequence ID" value="MFH4981125.1"/>
    <property type="molecule type" value="Genomic_DNA"/>
</dbReference>
<evidence type="ECO:0000256" key="1">
    <source>
        <dbReference type="ARBA" id="ARBA00023157"/>
    </source>
</evidence>
<reference evidence="3 4" key="1">
    <citation type="submission" date="2024-08" db="EMBL/GenBank/DDBJ databases">
        <title>Gnathostoma spinigerum genome.</title>
        <authorList>
            <person name="Gonzalez-Bertolin B."/>
            <person name="Monzon S."/>
            <person name="Zaballos A."/>
            <person name="Jimenez P."/>
            <person name="Dekumyoy P."/>
            <person name="Varona S."/>
            <person name="Cuesta I."/>
            <person name="Sumanam S."/>
            <person name="Adisakwattana P."/>
            <person name="Gasser R.B."/>
            <person name="Hernandez-Gonzalez A."/>
            <person name="Young N.D."/>
            <person name="Perteguer M.J."/>
        </authorList>
    </citation>
    <scope>NUCLEOTIDE SEQUENCE [LARGE SCALE GENOMIC DNA]</scope>
    <source>
        <strain evidence="3">AL3</strain>
        <tissue evidence="3">Liver</tissue>
    </source>
</reference>
<accession>A0ABD6EME4</accession>
<keyword evidence="2" id="KW-1133">Transmembrane helix</keyword>
<name>A0ABD6EME4_9BILA</name>
<feature type="transmembrane region" description="Helical" evidence="2">
    <location>
        <begin position="136"/>
        <end position="155"/>
    </location>
</feature>
<comment type="caution">
    <text evidence="3">The sequence shown here is derived from an EMBL/GenBank/DDBJ whole genome shotgun (WGS) entry which is preliminary data.</text>
</comment>
<proteinExistence type="predicted"/>
<dbReference type="PANTHER" id="PTHR11388">
    <property type="entry name" value="ORGANIC ANION TRANSPORTER"/>
    <property type="match status" value="1"/>
</dbReference>
<dbReference type="SUPFAM" id="SSF103473">
    <property type="entry name" value="MFS general substrate transporter"/>
    <property type="match status" value="1"/>
</dbReference>
<dbReference type="PANTHER" id="PTHR11388:SF142">
    <property type="entry name" value="SOLUTE CARRIER ORGANIC ANION TRANSPORTER FAMILY MEMBER 5A1"/>
    <property type="match status" value="1"/>
</dbReference>
<evidence type="ECO:0000313" key="3">
    <source>
        <dbReference type="EMBL" id="MFH4981125.1"/>
    </source>
</evidence>